<organism evidence="1">
    <name type="scientific">marine metagenome</name>
    <dbReference type="NCBI Taxonomy" id="408172"/>
    <lineage>
        <taxon>unclassified sequences</taxon>
        <taxon>metagenomes</taxon>
        <taxon>ecological metagenomes</taxon>
    </lineage>
</organism>
<sequence>VRQFAPLFAPLLFSPDFVGVLAQRSFRTRRGTNPTVARQYQDILQPLFRGFDTHSVSHPPLYDVAMPTQHRIFGAMDGSNYIWSGKVVIQSLEKDGYTGHLMADGRLETYMDDSLVWTSYFIGADHAEAEFVDTVDMMTGEMFT</sequence>
<evidence type="ECO:0000313" key="1">
    <source>
        <dbReference type="EMBL" id="SVA84536.1"/>
    </source>
</evidence>
<dbReference type="AlphaFoldDB" id="A0A381Z5H2"/>
<gene>
    <name evidence="1" type="ORF">METZ01_LOCUS137390</name>
</gene>
<feature type="non-terminal residue" evidence="1">
    <location>
        <position position="1"/>
    </location>
</feature>
<protein>
    <submittedName>
        <fullName evidence="1">Uncharacterized protein</fullName>
    </submittedName>
</protein>
<accession>A0A381Z5H2</accession>
<reference evidence="1" key="1">
    <citation type="submission" date="2018-05" db="EMBL/GenBank/DDBJ databases">
        <authorList>
            <person name="Lanie J.A."/>
            <person name="Ng W.-L."/>
            <person name="Kazmierczak K.M."/>
            <person name="Andrzejewski T.M."/>
            <person name="Davidsen T.M."/>
            <person name="Wayne K.J."/>
            <person name="Tettelin H."/>
            <person name="Glass J.I."/>
            <person name="Rusch D."/>
            <person name="Podicherti R."/>
            <person name="Tsui H.-C.T."/>
            <person name="Winkler M.E."/>
        </authorList>
    </citation>
    <scope>NUCLEOTIDE SEQUENCE</scope>
</reference>
<name>A0A381Z5H2_9ZZZZ</name>
<dbReference type="EMBL" id="UINC01020036">
    <property type="protein sequence ID" value="SVA84536.1"/>
    <property type="molecule type" value="Genomic_DNA"/>
</dbReference>
<proteinExistence type="predicted"/>